<name>A0AAV3YSL3_9GAST</name>
<reference evidence="1 2" key="1">
    <citation type="journal article" date="2021" name="Elife">
        <title>Chloroplast acquisition without the gene transfer in kleptoplastic sea slugs, Plakobranchus ocellatus.</title>
        <authorList>
            <person name="Maeda T."/>
            <person name="Takahashi S."/>
            <person name="Yoshida T."/>
            <person name="Shimamura S."/>
            <person name="Takaki Y."/>
            <person name="Nagai Y."/>
            <person name="Toyoda A."/>
            <person name="Suzuki Y."/>
            <person name="Arimoto A."/>
            <person name="Ishii H."/>
            <person name="Satoh N."/>
            <person name="Nishiyama T."/>
            <person name="Hasebe M."/>
            <person name="Maruyama T."/>
            <person name="Minagawa J."/>
            <person name="Obokata J."/>
            <person name="Shigenobu S."/>
        </authorList>
    </citation>
    <scope>NUCLEOTIDE SEQUENCE [LARGE SCALE GENOMIC DNA]</scope>
</reference>
<evidence type="ECO:0000313" key="2">
    <source>
        <dbReference type="Proteomes" id="UP000735302"/>
    </source>
</evidence>
<dbReference type="AlphaFoldDB" id="A0AAV3YSL3"/>
<gene>
    <name evidence="1" type="ORF">PoB_001242700</name>
</gene>
<keyword evidence="2" id="KW-1185">Reference proteome</keyword>
<accession>A0AAV3YSL3</accession>
<sequence>MGSRTINEQFRHPDRPPQVQRELWFMKPTVNNKCQAIITRQGEKRQCKKPPLADSPHCHWHDIRHRTRRTDNDMRHNEGRRRLLRQQLDERRRDERQEVLDNRRFALDDSDDDDEMDDLQRDFGRDINIEYLLLHDKDTDPQTLDIEKNTPDDLRRIMCEPAFLQEGNRRRMEEARRHHRVLEDNRQTGKYASLKTPFIQKQQCRALKGLGLFVIKSPS</sequence>
<evidence type="ECO:0000313" key="1">
    <source>
        <dbReference type="EMBL" id="GFN85921.1"/>
    </source>
</evidence>
<protein>
    <submittedName>
        <fullName evidence="1">Uncharacterized protein</fullName>
    </submittedName>
</protein>
<organism evidence="1 2">
    <name type="scientific">Plakobranchus ocellatus</name>
    <dbReference type="NCBI Taxonomy" id="259542"/>
    <lineage>
        <taxon>Eukaryota</taxon>
        <taxon>Metazoa</taxon>
        <taxon>Spiralia</taxon>
        <taxon>Lophotrochozoa</taxon>
        <taxon>Mollusca</taxon>
        <taxon>Gastropoda</taxon>
        <taxon>Heterobranchia</taxon>
        <taxon>Euthyneura</taxon>
        <taxon>Panpulmonata</taxon>
        <taxon>Sacoglossa</taxon>
        <taxon>Placobranchoidea</taxon>
        <taxon>Plakobranchidae</taxon>
        <taxon>Plakobranchus</taxon>
    </lineage>
</organism>
<dbReference type="EMBL" id="BLXT01001484">
    <property type="protein sequence ID" value="GFN85921.1"/>
    <property type="molecule type" value="Genomic_DNA"/>
</dbReference>
<proteinExistence type="predicted"/>
<comment type="caution">
    <text evidence="1">The sequence shown here is derived from an EMBL/GenBank/DDBJ whole genome shotgun (WGS) entry which is preliminary data.</text>
</comment>
<dbReference type="Proteomes" id="UP000735302">
    <property type="component" value="Unassembled WGS sequence"/>
</dbReference>